<proteinExistence type="inferred from homology"/>
<keyword evidence="7" id="KW-1015">Disulfide bond</keyword>
<sequence>MGWFSSPPASTSPKASDGGSIAPDRSSRQQCYIARDAFFNCLDTNNIVDAVKDDKTARAKCPTEIVEFEGACSATWVKYFKEKRVMEWKRDQTIAKIKADDAAMAAERRAEK</sequence>
<comment type="caution">
    <text evidence="10">The sequence shown here is derived from an EMBL/GenBank/DDBJ whole genome shotgun (WGS) entry which is preliminary data.</text>
</comment>
<feature type="compositionally biased region" description="Low complexity" evidence="9">
    <location>
        <begin position="1"/>
        <end position="16"/>
    </location>
</feature>
<dbReference type="STRING" id="1447875.A0A2B7WI69"/>
<evidence type="ECO:0000256" key="6">
    <source>
        <dbReference type="ARBA" id="ARBA00023128"/>
    </source>
</evidence>
<dbReference type="SUPFAM" id="SSF47694">
    <property type="entry name" value="Cytochrome c oxidase subunit h"/>
    <property type="match status" value="1"/>
</dbReference>
<evidence type="ECO:0000256" key="8">
    <source>
        <dbReference type="ARBA" id="ARBA00023242"/>
    </source>
</evidence>
<comment type="subcellular location">
    <subcellularLocation>
        <location evidence="2">Cytoplasm</location>
    </subcellularLocation>
    <subcellularLocation>
        <location evidence="3">Mitochondrion intermembrane space</location>
    </subcellularLocation>
    <subcellularLocation>
        <location evidence="1">Nucleus</location>
    </subcellularLocation>
</comment>
<dbReference type="PANTHER" id="PTHR47677:SF1">
    <property type="entry name" value="CYTOCHROME C OXIDASE ASSEMBLY FACTOR 6"/>
    <property type="match status" value="1"/>
</dbReference>
<dbReference type="OrthoDB" id="5545577at2759"/>
<organism evidence="10 11">
    <name type="scientific">Helicocarpus griseus UAMH5409</name>
    <dbReference type="NCBI Taxonomy" id="1447875"/>
    <lineage>
        <taxon>Eukaryota</taxon>
        <taxon>Fungi</taxon>
        <taxon>Dikarya</taxon>
        <taxon>Ascomycota</taxon>
        <taxon>Pezizomycotina</taxon>
        <taxon>Eurotiomycetes</taxon>
        <taxon>Eurotiomycetidae</taxon>
        <taxon>Onygenales</taxon>
        <taxon>Ajellomycetaceae</taxon>
        <taxon>Helicocarpus</taxon>
    </lineage>
</organism>
<evidence type="ECO:0000256" key="7">
    <source>
        <dbReference type="ARBA" id="ARBA00023157"/>
    </source>
</evidence>
<dbReference type="Proteomes" id="UP000223968">
    <property type="component" value="Unassembled WGS sequence"/>
</dbReference>
<evidence type="ECO:0008006" key="12">
    <source>
        <dbReference type="Google" id="ProtNLM"/>
    </source>
</evidence>
<dbReference type="InterPro" id="IPR048281">
    <property type="entry name" value="COA6_fun"/>
</dbReference>
<dbReference type="GO" id="GO:0005758">
    <property type="term" value="C:mitochondrial intermembrane space"/>
    <property type="evidence" value="ECO:0007669"/>
    <property type="project" value="UniProtKB-SubCell"/>
</dbReference>
<evidence type="ECO:0000256" key="3">
    <source>
        <dbReference type="ARBA" id="ARBA00004569"/>
    </source>
</evidence>
<evidence type="ECO:0000256" key="1">
    <source>
        <dbReference type="ARBA" id="ARBA00004123"/>
    </source>
</evidence>
<comment type="similarity">
    <text evidence="4">Belongs to the cytochrome c oxidase subunit 6B family.</text>
</comment>
<evidence type="ECO:0000256" key="9">
    <source>
        <dbReference type="SAM" id="MobiDB-lite"/>
    </source>
</evidence>
<feature type="region of interest" description="Disordered" evidence="9">
    <location>
        <begin position="1"/>
        <end position="26"/>
    </location>
</feature>
<evidence type="ECO:0000256" key="4">
    <source>
        <dbReference type="ARBA" id="ARBA00006425"/>
    </source>
</evidence>
<evidence type="ECO:0000313" key="11">
    <source>
        <dbReference type="Proteomes" id="UP000223968"/>
    </source>
</evidence>
<keyword evidence="11" id="KW-1185">Reference proteome</keyword>
<keyword evidence="5" id="KW-0963">Cytoplasm</keyword>
<dbReference type="FunFam" id="1.10.10.140:FF:000003">
    <property type="entry name" value="Cytochrome c oxidase assembly factor 6"/>
    <property type="match status" value="1"/>
</dbReference>
<dbReference type="Gene3D" id="1.10.10.140">
    <property type="entry name" value="Cytochrome c oxidase, subunit VIb"/>
    <property type="match status" value="1"/>
</dbReference>
<evidence type="ECO:0000313" key="10">
    <source>
        <dbReference type="EMBL" id="PGG96312.1"/>
    </source>
</evidence>
<dbReference type="EMBL" id="PDNB01000286">
    <property type="protein sequence ID" value="PGG96312.1"/>
    <property type="molecule type" value="Genomic_DNA"/>
</dbReference>
<accession>A0A2B7WI69</accession>
<evidence type="ECO:0000256" key="2">
    <source>
        <dbReference type="ARBA" id="ARBA00004496"/>
    </source>
</evidence>
<name>A0A2B7WI69_9EURO</name>
<protein>
    <recommendedName>
        <fullName evidence="12">Cytochrome c oxidase assembly factor 6</fullName>
    </recommendedName>
</protein>
<evidence type="ECO:0000256" key="5">
    <source>
        <dbReference type="ARBA" id="ARBA00022490"/>
    </source>
</evidence>
<dbReference type="InterPro" id="IPR036549">
    <property type="entry name" value="CX6/COA6-like_sf"/>
</dbReference>
<dbReference type="GO" id="GO:0033617">
    <property type="term" value="P:mitochondrial respiratory chain complex IV assembly"/>
    <property type="evidence" value="ECO:0007669"/>
    <property type="project" value="TreeGrafter"/>
</dbReference>
<keyword evidence="6" id="KW-0496">Mitochondrion</keyword>
<reference evidence="10 11" key="1">
    <citation type="submission" date="2017-10" db="EMBL/GenBank/DDBJ databases">
        <title>Comparative genomics in systemic dimorphic fungi from Ajellomycetaceae.</title>
        <authorList>
            <person name="Munoz J.F."/>
            <person name="Mcewen J.G."/>
            <person name="Clay O.K."/>
            <person name="Cuomo C.A."/>
        </authorList>
    </citation>
    <scope>NUCLEOTIDE SEQUENCE [LARGE SCALE GENOMIC DNA]</scope>
    <source>
        <strain evidence="10 11">UAMH5409</strain>
    </source>
</reference>
<dbReference type="InterPro" id="IPR048280">
    <property type="entry name" value="COX6B-like"/>
</dbReference>
<keyword evidence="8" id="KW-0539">Nucleus</keyword>
<dbReference type="GO" id="GO:0005634">
    <property type="term" value="C:nucleus"/>
    <property type="evidence" value="ECO:0007669"/>
    <property type="project" value="UniProtKB-SubCell"/>
</dbReference>
<dbReference type="AlphaFoldDB" id="A0A2B7WI69"/>
<dbReference type="PANTHER" id="PTHR47677">
    <property type="entry name" value="CYTOCHROME C OXIDASE ASSEMBLY FACTOR 6"/>
    <property type="match status" value="1"/>
</dbReference>
<dbReference type="Pfam" id="PF02297">
    <property type="entry name" value="COX6B"/>
    <property type="match status" value="1"/>
</dbReference>
<gene>
    <name evidence="10" type="ORF">AJ79_09646</name>
</gene>